<dbReference type="PANTHER" id="PTHR43586">
    <property type="entry name" value="CYSTEINE DESULFURASE"/>
    <property type="match status" value="1"/>
</dbReference>
<accession>A0AAE0FFU7</accession>
<evidence type="ECO:0000259" key="1">
    <source>
        <dbReference type="Pfam" id="PF00266"/>
    </source>
</evidence>
<dbReference type="Pfam" id="PF00266">
    <property type="entry name" value="Aminotran_5"/>
    <property type="match status" value="1"/>
</dbReference>
<dbReference type="Gene3D" id="3.90.1150.10">
    <property type="entry name" value="Aspartate Aminotransferase, domain 1"/>
    <property type="match status" value="1"/>
</dbReference>
<dbReference type="PANTHER" id="PTHR43586:SF21">
    <property type="entry name" value="PYRIDOXAL PHOSPHATE (PLP)-DEPENDENT ASPARTATE AMINOTRANSFERASE SUPERFAMILY"/>
    <property type="match status" value="1"/>
</dbReference>
<reference evidence="2 3" key="1">
    <citation type="journal article" date="2015" name="Genome Biol. Evol.">
        <title>Comparative Genomics of a Bacterivorous Green Alga Reveals Evolutionary Causalities and Consequences of Phago-Mixotrophic Mode of Nutrition.</title>
        <authorList>
            <person name="Burns J.A."/>
            <person name="Paasch A."/>
            <person name="Narechania A."/>
            <person name="Kim E."/>
        </authorList>
    </citation>
    <scope>NUCLEOTIDE SEQUENCE [LARGE SCALE GENOMIC DNA]</scope>
    <source>
        <strain evidence="2 3">PLY_AMNH</strain>
    </source>
</reference>
<dbReference type="AlphaFoldDB" id="A0AAE0FFU7"/>
<proteinExistence type="predicted"/>
<evidence type="ECO:0000313" key="3">
    <source>
        <dbReference type="Proteomes" id="UP001190700"/>
    </source>
</evidence>
<dbReference type="Gene3D" id="3.40.640.10">
    <property type="entry name" value="Type I PLP-dependent aspartate aminotransferase-like (Major domain)"/>
    <property type="match status" value="1"/>
</dbReference>
<keyword evidence="3" id="KW-1185">Reference proteome</keyword>
<dbReference type="InterPro" id="IPR015424">
    <property type="entry name" value="PyrdxlP-dep_Trfase"/>
</dbReference>
<name>A0AAE0FFU7_9CHLO</name>
<sequence length="408" mass="44068">MFFENAGGSQTPDVVCDAIHRHMLHDNAQLGAGYPRSSRATATVEAAHQFMLTLMNGNDIGEVVMGASSSALLATLGQAMGATFSPGDRIIIDETCHEAQVGPWIKLKEQGIDVVFWRCSRDNGAALSFEALQELLIPSTKLVAVTHVSNLLGAVLDLHRVVQMAHRVGAKVVADGVAYAPHRAIDVKAWGVDFYVFSNYKVYGAHGMATLFGRHEAFRGLTGPNHFFIPSEETRYKFELGGVSHEGCAGVLALRVYLNILLGRAPDAIIDREVVEEAFSLMRELEAPLTHRLESFLSKHSEFSVVGPSAGSGRDRVATFSFIHRTLPCTTVVEALQSAGVLCRSGHMYAARLCSALPGIDSEQGVVRLSLLHYNSEAEVEKSIEVLSNIAANASKWATTGPLLTAKL</sequence>
<feature type="domain" description="Aminotransferase class V" evidence="1">
    <location>
        <begin position="2"/>
        <end position="381"/>
    </location>
</feature>
<dbReference type="InterPro" id="IPR000192">
    <property type="entry name" value="Aminotrans_V_dom"/>
</dbReference>
<dbReference type="EMBL" id="LGRX02019288">
    <property type="protein sequence ID" value="KAK3258750.1"/>
    <property type="molecule type" value="Genomic_DNA"/>
</dbReference>
<protein>
    <recommendedName>
        <fullName evidence="1">Aminotransferase class V domain-containing protein</fullName>
    </recommendedName>
</protein>
<dbReference type="InterPro" id="IPR015421">
    <property type="entry name" value="PyrdxlP-dep_Trfase_major"/>
</dbReference>
<organism evidence="2 3">
    <name type="scientific">Cymbomonas tetramitiformis</name>
    <dbReference type="NCBI Taxonomy" id="36881"/>
    <lineage>
        <taxon>Eukaryota</taxon>
        <taxon>Viridiplantae</taxon>
        <taxon>Chlorophyta</taxon>
        <taxon>Pyramimonadophyceae</taxon>
        <taxon>Pyramimonadales</taxon>
        <taxon>Pyramimonadaceae</taxon>
        <taxon>Cymbomonas</taxon>
    </lineage>
</organism>
<evidence type="ECO:0000313" key="2">
    <source>
        <dbReference type="EMBL" id="KAK3258750.1"/>
    </source>
</evidence>
<gene>
    <name evidence="2" type="ORF">CYMTET_32219</name>
</gene>
<comment type="caution">
    <text evidence="2">The sequence shown here is derived from an EMBL/GenBank/DDBJ whole genome shotgun (WGS) entry which is preliminary data.</text>
</comment>
<dbReference type="SUPFAM" id="SSF53383">
    <property type="entry name" value="PLP-dependent transferases"/>
    <property type="match status" value="1"/>
</dbReference>
<dbReference type="Proteomes" id="UP001190700">
    <property type="component" value="Unassembled WGS sequence"/>
</dbReference>
<dbReference type="InterPro" id="IPR015422">
    <property type="entry name" value="PyrdxlP-dep_Trfase_small"/>
</dbReference>